<evidence type="ECO:0000313" key="1">
    <source>
        <dbReference type="EMBL" id="KOF69029.1"/>
    </source>
</evidence>
<dbReference type="OrthoDB" id="6510177at2759"/>
<reference evidence="1" key="1">
    <citation type="submission" date="2015-07" db="EMBL/GenBank/DDBJ databases">
        <title>MeaNS - Measles Nucleotide Surveillance Program.</title>
        <authorList>
            <person name="Tran T."/>
            <person name="Druce J."/>
        </authorList>
    </citation>
    <scope>NUCLEOTIDE SEQUENCE</scope>
    <source>
        <strain evidence="1">UCB-OBI-ISO-001</strain>
        <tissue evidence="1">Gonad</tissue>
    </source>
</reference>
<protein>
    <submittedName>
        <fullName evidence="1">Uncharacterized protein</fullName>
    </submittedName>
</protein>
<dbReference type="EMBL" id="KQ425751">
    <property type="protein sequence ID" value="KOF69029.1"/>
    <property type="molecule type" value="Genomic_DNA"/>
</dbReference>
<organism evidence="1">
    <name type="scientific">Octopus bimaculoides</name>
    <name type="common">California two-spotted octopus</name>
    <dbReference type="NCBI Taxonomy" id="37653"/>
    <lineage>
        <taxon>Eukaryota</taxon>
        <taxon>Metazoa</taxon>
        <taxon>Spiralia</taxon>
        <taxon>Lophotrochozoa</taxon>
        <taxon>Mollusca</taxon>
        <taxon>Cephalopoda</taxon>
        <taxon>Coleoidea</taxon>
        <taxon>Octopodiformes</taxon>
        <taxon>Octopoda</taxon>
        <taxon>Incirrata</taxon>
        <taxon>Octopodidae</taxon>
        <taxon>Octopus</taxon>
    </lineage>
</organism>
<accession>A0A0L8FWN1</accession>
<proteinExistence type="predicted"/>
<name>A0A0L8FWN1_OCTBM</name>
<sequence length="88" mass="10674">MLIRKESDKQQEWIPKSELSFSTNSLWISKWNELQEYRADNLQSDEVRIIIVDDELLSPESLLKMYQIHEMVLDINSTNMHLRKYCEW</sequence>
<gene>
    <name evidence="1" type="ORF">OCBIM_22005894mg</name>
</gene>
<dbReference type="AlphaFoldDB" id="A0A0L8FWN1"/>